<dbReference type="GO" id="GO:0005829">
    <property type="term" value="C:cytosol"/>
    <property type="evidence" value="ECO:0007669"/>
    <property type="project" value="TreeGrafter"/>
</dbReference>
<dbReference type="GO" id="GO:0008477">
    <property type="term" value="F:purine nucleosidase activity"/>
    <property type="evidence" value="ECO:0007669"/>
    <property type="project" value="TreeGrafter"/>
</dbReference>
<proteinExistence type="predicted"/>
<dbReference type="Pfam" id="PF01156">
    <property type="entry name" value="IU_nuc_hydro"/>
    <property type="match status" value="1"/>
</dbReference>
<dbReference type="PANTHER" id="PTHR12304">
    <property type="entry name" value="INOSINE-URIDINE PREFERRING NUCLEOSIDE HYDROLASE"/>
    <property type="match status" value="1"/>
</dbReference>
<dbReference type="InterPro" id="IPR036452">
    <property type="entry name" value="Ribo_hydro-like"/>
</dbReference>
<dbReference type="PANTHER" id="PTHR12304:SF4">
    <property type="entry name" value="URIDINE NUCLEOSIDASE"/>
    <property type="match status" value="1"/>
</dbReference>
<dbReference type="GO" id="GO:0006152">
    <property type="term" value="P:purine nucleoside catabolic process"/>
    <property type="evidence" value="ECO:0007669"/>
    <property type="project" value="TreeGrafter"/>
</dbReference>
<reference evidence="5" key="1">
    <citation type="submission" date="2020-05" db="EMBL/GenBank/DDBJ databases">
        <authorList>
            <person name="Chiriac C."/>
            <person name="Salcher M."/>
            <person name="Ghai R."/>
            <person name="Kavagutti S V."/>
        </authorList>
    </citation>
    <scope>NUCLEOTIDE SEQUENCE</scope>
</reference>
<dbReference type="InterPro" id="IPR001910">
    <property type="entry name" value="Inosine/uridine_hydrolase_dom"/>
</dbReference>
<evidence type="ECO:0000256" key="1">
    <source>
        <dbReference type="ARBA" id="ARBA00022801"/>
    </source>
</evidence>
<organism evidence="5">
    <name type="scientific">freshwater metagenome</name>
    <dbReference type="NCBI Taxonomy" id="449393"/>
    <lineage>
        <taxon>unclassified sequences</taxon>
        <taxon>metagenomes</taxon>
        <taxon>ecological metagenomes</taxon>
    </lineage>
</organism>
<dbReference type="EMBL" id="CAFBNR010000009">
    <property type="protein sequence ID" value="CAB4956713.1"/>
    <property type="molecule type" value="Genomic_DNA"/>
</dbReference>
<dbReference type="SUPFAM" id="SSF53590">
    <property type="entry name" value="Nucleoside hydrolase"/>
    <property type="match status" value="1"/>
</dbReference>
<keyword evidence="1" id="KW-0378">Hydrolase</keyword>
<dbReference type="AlphaFoldDB" id="A0A6J7KPH3"/>
<gene>
    <name evidence="4" type="ORF">UFOPK3573_00139</name>
    <name evidence="5" type="ORF">UFOPK3879_00311</name>
</gene>
<accession>A0A6J7KPH3</accession>
<protein>
    <submittedName>
        <fullName evidence="5">Unannotated protein</fullName>
    </submittedName>
</protein>
<evidence type="ECO:0000313" key="4">
    <source>
        <dbReference type="EMBL" id="CAB4891723.1"/>
    </source>
</evidence>
<feature type="domain" description="Inosine/uridine-preferring nucleoside hydrolase" evidence="3">
    <location>
        <begin position="17"/>
        <end position="313"/>
    </location>
</feature>
<sequence>MSNQIQSQNSVQGRHNVIIDCDPGHDDVFAIGLAASFCNILGITSVVGNSIIENTTTNALIAADVFGLQNVPVLMGAKTPLSGNVDHVTQAHGASGLDGPARRTPRTKLDSRDAVDFLVETCRSNEGIWIIAIGPLTNVALAIRADRTIVNKIAGISLMGGSITHGNVTAAAEYNIWFDPQAASEVFDSGARIKMCGLDLTDQLTVTGKFASELKAISTDASQFCAELIDYYQGYAAKIAGVTGPDALLVGAPLHDPCAVLALTHPELFTSERMGVKVETTGTHTLGMTLADTRPWENHSDSVIEVMRTIEANEARQIIVNSFKNAK</sequence>
<dbReference type="Gene3D" id="3.90.245.10">
    <property type="entry name" value="Ribonucleoside hydrolase-like"/>
    <property type="match status" value="1"/>
</dbReference>
<evidence type="ECO:0000259" key="3">
    <source>
        <dbReference type="Pfam" id="PF01156"/>
    </source>
</evidence>
<dbReference type="EMBL" id="CAFBMJ010000004">
    <property type="protein sequence ID" value="CAB4891723.1"/>
    <property type="molecule type" value="Genomic_DNA"/>
</dbReference>
<evidence type="ECO:0000256" key="2">
    <source>
        <dbReference type="ARBA" id="ARBA00023295"/>
    </source>
</evidence>
<keyword evidence="2" id="KW-0326">Glycosidase</keyword>
<evidence type="ECO:0000313" key="5">
    <source>
        <dbReference type="EMBL" id="CAB4956713.1"/>
    </source>
</evidence>
<dbReference type="InterPro" id="IPR023186">
    <property type="entry name" value="IUNH"/>
</dbReference>
<name>A0A6J7KPH3_9ZZZZ</name>